<dbReference type="EMBL" id="SOBG01000008">
    <property type="protein sequence ID" value="TDT68105.1"/>
    <property type="molecule type" value="Genomic_DNA"/>
</dbReference>
<dbReference type="PANTHER" id="PTHR42731">
    <property type="entry name" value="SLL1084 PROTEIN"/>
    <property type="match status" value="1"/>
</dbReference>
<name>A0AA46DXK2_9FUSO</name>
<dbReference type="SFLD" id="SFLDG01082">
    <property type="entry name" value="B12-binding_domain_containing"/>
    <property type="match status" value="1"/>
</dbReference>
<evidence type="ECO:0000259" key="1">
    <source>
        <dbReference type="PROSITE" id="PS51918"/>
    </source>
</evidence>
<sequence>MVNIEKYLLKVEKPAQYLGNELNTVHKTDFISNMCLIFPDTYEIGMSNLGIKILYTIANKVDGFSLERAFSPMEDMENILRENHIPMFSLESKTPLNEFDLLGFSLGYELCYTNILNILELANIPHNREERGEEHPLIMAGGSCVVNPIPLEKFMDFFIIGDGENAIKEVAELFVKNKNLSKQEKLNLLKDIEGVYVPSLHDKTKKIKKAIVKDLNSVEYQGEQIVSYINIVHDRSIIEIQRGCSRGCRFCQAGIIYRPIREKSLSTNLKQIKNSIMTTGYNEISLSSLSSSDYSKIDILLQNIQKKYSKDNISVSLPSLRMNPHSVKVAEEIQTGKKTGFTFAPEAGSQRMRDIINKGVTEKEIIETAIAATKAGWNSFKFYFMIGLPFETYDDIEAIKTLIQKVLWECRKIKKGINITVSVSNFVPKPHTPFQWTEQMNLTEMEEKHKFLKELFSRVKGATLKLHYRETSLLEGVISRGDEKIGDLIELAFKKGAKFDSWKNKFDFEYWLESMKELNIDYNDYLRQRDENETLPWDFVDIGVSKKFLLNEWEKSKQEILTIDCRENCAACGIKKYVPECGNILSD</sequence>
<dbReference type="InterPro" id="IPR023862">
    <property type="entry name" value="CHP03960_rSAM"/>
</dbReference>
<feature type="domain" description="Radical SAM core" evidence="1">
    <location>
        <begin position="230"/>
        <end position="465"/>
    </location>
</feature>
<dbReference type="Gene3D" id="3.30.750.210">
    <property type="match status" value="1"/>
</dbReference>
<reference evidence="2 3" key="1">
    <citation type="submission" date="2019-03" db="EMBL/GenBank/DDBJ databases">
        <title>Genomic Encyclopedia of Type Strains, Phase IV (KMG-IV): sequencing the most valuable type-strain genomes for metagenomic binning, comparative biology and taxonomic classification.</title>
        <authorList>
            <person name="Goeker M."/>
        </authorList>
    </citation>
    <scope>NUCLEOTIDE SEQUENCE [LARGE SCALE GENOMIC DNA]</scope>
    <source>
        <strain evidence="2 3">DSM 100055</strain>
    </source>
</reference>
<dbReference type="Pfam" id="PF19864">
    <property type="entry name" value="Radical_SAM_N2"/>
    <property type="match status" value="1"/>
</dbReference>
<comment type="caution">
    <text evidence="2">The sequence shown here is derived from an EMBL/GenBank/DDBJ whole genome shotgun (WGS) entry which is preliminary data.</text>
</comment>
<dbReference type="AlphaFoldDB" id="A0AA46DXK2"/>
<dbReference type="Gene3D" id="3.30.750.200">
    <property type="match status" value="1"/>
</dbReference>
<dbReference type="GO" id="GO:0051536">
    <property type="term" value="F:iron-sulfur cluster binding"/>
    <property type="evidence" value="ECO:0007669"/>
    <property type="project" value="InterPro"/>
</dbReference>
<proteinExistence type="predicted"/>
<dbReference type="Pfam" id="PF04055">
    <property type="entry name" value="Radical_SAM"/>
    <property type="match status" value="1"/>
</dbReference>
<dbReference type="SFLD" id="SFLDS00029">
    <property type="entry name" value="Radical_SAM"/>
    <property type="match status" value="1"/>
</dbReference>
<dbReference type="PROSITE" id="PS51918">
    <property type="entry name" value="RADICAL_SAM"/>
    <property type="match status" value="1"/>
</dbReference>
<dbReference type="Proteomes" id="UP000294678">
    <property type="component" value="Unassembled WGS sequence"/>
</dbReference>
<dbReference type="SMART" id="SM00729">
    <property type="entry name" value="Elp3"/>
    <property type="match status" value="1"/>
</dbReference>
<dbReference type="GO" id="GO:0003824">
    <property type="term" value="F:catalytic activity"/>
    <property type="evidence" value="ECO:0007669"/>
    <property type="project" value="InterPro"/>
</dbReference>
<keyword evidence="3" id="KW-1185">Reference proteome</keyword>
<evidence type="ECO:0000313" key="2">
    <source>
        <dbReference type="EMBL" id="TDT68105.1"/>
    </source>
</evidence>
<gene>
    <name evidence="2" type="ORF">EV215_1826</name>
</gene>
<dbReference type="CDD" id="cd01335">
    <property type="entry name" value="Radical_SAM"/>
    <property type="match status" value="1"/>
</dbReference>
<accession>A0AA46DXK2</accession>
<dbReference type="InterPro" id="IPR058240">
    <property type="entry name" value="rSAM_sf"/>
</dbReference>
<dbReference type="RefSeq" id="WP_134113686.1">
    <property type="nucleotide sequence ID" value="NZ_SOBG01000008.1"/>
</dbReference>
<organism evidence="2 3">
    <name type="scientific">Hypnocyclicus thermotrophus</name>
    <dbReference type="NCBI Taxonomy" id="1627895"/>
    <lineage>
        <taxon>Bacteria</taxon>
        <taxon>Fusobacteriati</taxon>
        <taxon>Fusobacteriota</taxon>
        <taxon>Fusobacteriia</taxon>
        <taxon>Fusobacteriales</taxon>
        <taxon>Fusobacteriaceae</taxon>
        <taxon>Hypnocyclicus</taxon>
    </lineage>
</organism>
<protein>
    <submittedName>
        <fullName evidence="2">Radical SAM family uncharacterized protein</fullName>
    </submittedName>
</protein>
<dbReference type="InterPro" id="IPR007197">
    <property type="entry name" value="rSAM"/>
</dbReference>
<dbReference type="SUPFAM" id="SSF102114">
    <property type="entry name" value="Radical SAM enzymes"/>
    <property type="match status" value="1"/>
</dbReference>
<evidence type="ECO:0000313" key="3">
    <source>
        <dbReference type="Proteomes" id="UP000294678"/>
    </source>
</evidence>
<dbReference type="PANTHER" id="PTHR42731:SF1">
    <property type="entry name" value="RADICAL SAM DOMAIN PROTEIN"/>
    <property type="match status" value="1"/>
</dbReference>
<dbReference type="NCBIfam" id="TIGR03960">
    <property type="entry name" value="rSAM_fuse_unch"/>
    <property type="match status" value="1"/>
</dbReference>
<dbReference type="InterPro" id="IPR006638">
    <property type="entry name" value="Elp3/MiaA/NifB-like_rSAM"/>
</dbReference>
<dbReference type="InterPro" id="IPR045784">
    <property type="entry name" value="Radical_SAM_N2"/>
</dbReference>